<sequence length="70" mass="7635">GEDTSRIAGRMFRYGDRLCIVTKRRSMARVPIGPPGKGLAPGTDPRVSHERPRHTRQGKAHVAGVGVRFG</sequence>
<proteinExistence type="predicted"/>
<accession>A0A061QZC3</accession>
<dbReference type="AlphaFoldDB" id="A0A061QZC3"/>
<organism evidence="2">
    <name type="scientific">Tetraselmis sp. GSL018</name>
    <dbReference type="NCBI Taxonomy" id="582737"/>
    <lineage>
        <taxon>Eukaryota</taxon>
        <taxon>Viridiplantae</taxon>
        <taxon>Chlorophyta</taxon>
        <taxon>core chlorophytes</taxon>
        <taxon>Chlorodendrophyceae</taxon>
        <taxon>Chlorodendrales</taxon>
        <taxon>Chlorodendraceae</taxon>
        <taxon>Tetraselmis</taxon>
    </lineage>
</organism>
<evidence type="ECO:0000313" key="2">
    <source>
        <dbReference type="EMBL" id="JAC63611.1"/>
    </source>
</evidence>
<dbReference type="EMBL" id="GBEZ01023267">
    <property type="protein sequence ID" value="JAC63611.1"/>
    <property type="molecule type" value="Transcribed_RNA"/>
</dbReference>
<evidence type="ECO:0000256" key="1">
    <source>
        <dbReference type="SAM" id="MobiDB-lite"/>
    </source>
</evidence>
<feature type="non-terminal residue" evidence="2">
    <location>
        <position position="1"/>
    </location>
</feature>
<feature type="non-terminal residue" evidence="2">
    <location>
        <position position="70"/>
    </location>
</feature>
<feature type="region of interest" description="Disordered" evidence="1">
    <location>
        <begin position="29"/>
        <end position="70"/>
    </location>
</feature>
<name>A0A061QZC3_9CHLO</name>
<gene>
    <name evidence="2" type="ORF">TSPGSL018_20214</name>
</gene>
<reference evidence="2" key="1">
    <citation type="submission" date="2014-05" db="EMBL/GenBank/DDBJ databases">
        <title>The transcriptome of the halophilic microalga Tetraselmis sp. GSL018 isolated from the Great Salt Lake, Utah.</title>
        <authorList>
            <person name="Jinkerson R.E."/>
            <person name="D'Adamo S."/>
            <person name="Posewitz M.C."/>
        </authorList>
    </citation>
    <scope>NUCLEOTIDE SEQUENCE</scope>
    <source>
        <strain evidence="2">GSL018</strain>
    </source>
</reference>
<protein>
    <submittedName>
        <fullName evidence="2">Uncharacterized protein</fullName>
    </submittedName>
</protein>